<reference evidence="2" key="1">
    <citation type="journal article" date="2013" name="Mol. Plant Microbe Interact.">
        <title>Global aspects of pacC regulation of pathogenicity genes in Colletotrichum gloeosporioides as revealed by transcriptome analysis.</title>
        <authorList>
            <person name="Alkan N."/>
            <person name="Meng X."/>
            <person name="Friedlander G."/>
            <person name="Reuveni E."/>
            <person name="Sukno S."/>
            <person name="Sherman A."/>
            <person name="Thon M."/>
            <person name="Fluhr R."/>
            <person name="Prusky D."/>
        </authorList>
    </citation>
    <scope>NUCLEOTIDE SEQUENCE [LARGE SCALE GENOMIC DNA]</scope>
    <source>
        <strain evidence="2">Cg-14</strain>
    </source>
</reference>
<evidence type="ECO:0000313" key="1">
    <source>
        <dbReference type="EMBL" id="EQB46223.1"/>
    </source>
</evidence>
<protein>
    <submittedName>
        <fullName evidence="1">Uncharacterized protein</fullName>
    </submittedName>
</protein>
<dbReference type="Proteomes" id="UP000015530">
    <property type="component" value="Unassembled WGS sequence"/>
</dbReference>
<organism evidence="1 2">
    <name type="scientific">Colletotrichum gloeosporioides (strain Cg-14)</name>
    <name type="common">Anthracnose fungus</name>
    <name type="synonym">Glomerella cingulata</name>
    <dbReference type="NCBI Taxonomy" id="1237896"/>
    <lineage>
        <taxon>Eukaryota</taxon>
        <taxon>Fungi</taxon>
        <taxon>Dikarya</taxon>
        <taxon>Ascomycota</taxon>
        <taxon>Pezizomycotina</taxon>
        <taxon>Sordariomycetes</taxon>
        <taxon>Hypocreomycetidae</taxon>
        <taxon>Glomerellales</taxon>
        <taxon>Glomerellaceae</taxon>
        <taxon>Colletotrichum</taxon>
        <taxon>Colletotrichum gloeosporioides species complex</taxon>
    </lineage>
</organism>
<accession>T0K0B9</accession>
<evidence type="ECO:0000313" key="2">
    <source>
        <dbReference type="Proteomes" id="UP000015530"/>
    </source>
</evidence>
<dbReference type="EMBL" id="AMYD01003486">
    <property type="protein sequence ID" value="EQB46223.1"/>
    <property type="molecule type" value="Genomic_DNA"/>
</dbReference>
<name>T0K0B9_COLGC</name>
<proteinExistence type="predicted"/>
<comment type="caution">
    <text evidence="1">The sequence shown here is derived from an EMBL/GenBank/DDBJ whole genome shotgun (WGS) entry which is preliminary data.</text>
</comment>
<dbReference type="HOGENOM" id="CLU_3438364_0_0_1"/>
<gene>
    <name evidence="1" type="ORF">CGLO_14742</name>
</gene>
<sequence>MRSENLLMAL</sequence>